<feature type="repeat" description="WD" evidence="3">
    <location>
        <begin position="1151"/>
        <end position="1184"/>
    </location>
</feature>
<protein>
    <submittedName>
        <fullName evidence="6">WD-40 repeat-containing protein</fullName>
    </submittedName>
</protein>
<sequence>MAERGLAATERPGPDAPNPERIVTRDDFGRELTLLRQEAGLSVRQVAARTGSYRHHSTIGDWFAGRGLPAASSRELFVQVLQACGVTEPEPISAWVAVWQRVRRAPGPRAQGPEPYRGLASFEPEHAEWFFGRETLTAQLIERLATAYEAGGGMQVVVGASGSGKSSLLRAGLIPAVRHGKLAGDGWSVRLFTPGRSPLDELAAQLAAATGLPAEDVASDLRDRPTRAADHAHRADPDRHRLLLVVDQFEEIFTNCLDGAQRQAFVTALCAAAERGPALVVIGLRADFYAPLLRHRELVAAVCAHQLTVTPMADADLRRAITEPARKAGVEVTDGLVELLLSEVGSGGPGDGPTRTPDAAVLPLLSHALLATWRHSRDRRLTVADYREVGGIDRAVAASADEVYAEFDEHQRHLARQVFLGLVHIAADAPDTRRRREWAELVTECDGSTGQVTEVLDRFVAQRLITVDADRIQLSHEALLTAWPLLRGWLEIDRAGMLTRRHLVEAATTWQREQRDPAALYRGARLAVARDWAQRSGAPALSPVARDFLAASVSRELAEQHADRRRTRRLRQLVAGLTVLFLLATTMTVLAVRAQRISTQQRDEAVSRQVAEEVHLLRGDNPALANQLSLAAYRLARTPQARGALLSSFAAPYFIRLTGHTGYVHAVKFSPDHRLLASASSDRTVRLWDTTHPHRPTLRAALDAASDYVSSVAFSPDGATLVTTSADRTVGLWDVRDPSHATRITVLTGHADAVNQAAVSPDGRTLATASSDRTVRLWDVTDRRHPRPLATLTGKRAMFSVAFSPDGRTLAAGDERDVRLWDVTDPLRPAVTAMLTGHTDAVSAIAFGPDSRTLATGSYDRTARLWSLTDITARAGTASSVLSDHTGLVYSVAFSPDGRTLATGGGDATARLWNVTNPRKPVAVTTLDRPTDERGDTNAIAGVAFSPDGRSLATGSYDYTVRLWELTGPAPTGQPDAVRQLRFGPENRRLLLGPGQTPTVRTWTVDDRSRMTDPTDVPAEGAVAFCRGSRLLVTATATAVRLSDLGDIRHVTELARLPHGPADDVPLPVCSPGGSLLAVLGARSRTARLWDVTDARRPAALSTLSMSSHTNALNTALFSADSRLLATASLDHTARLWDLTDPRRPIEASTLAGHTDAVNTVAFSPVGRLLATGANDGTIRLWDVTDPYHPSALATLTGHTSYLEEVTFSPDGRTLASSSGDHTVRLWDVGDPGRPVKLATLTGHTATVNTLTFTSDAHHLATASADGTVRIWDLDPERIADRVCALAHPTVTRAEWDRHFPGIGYRPPCRTASSG</sequence>
<feature type="repeat" description="WD" evidence="3">
    <location>
        <begin position="657"/>
        <end position="689"/>
    </location>
</feature>
<dbReference type="PANTHER" id="PTHR19879:SF9">
    <property type="entry name" value="TRANSCRIPTION INITIATION FACTOR TFIID SUBUNIT 5"/>
    <property type="match status" value="1"/>
</dbReference>
<dbReference type="Pfam" id="PF00400">
    <property type="entry name" value="WD40"/>
    <property type="match status" value="11"/>
</dbReference>
<evidence type="ECO:0000259" key="5">
    <source>
        <dbReference type="Pfam" id="PF20703"/>
    </source>
</evidence>
<dbReference type="PROSITE" id="PS00678">
    <property type="entry name" value="WD_REPEATS_1"/>
    <property type="match status" value="8"/>
</dbReference>
<keyword evidence="1 3" id="KW-0853">WD repeat</keyword>
<dbReference type="InterPro" id="IPR001387">
    <property type="entry name" value="Cro/C1-type_HTH"/>
</dbReference>
<feature type="repeat" description="WD" evidence="3">
    <location>
        <begin position="747"/>
        <end position="788"/>
    </location>
</feature>
<feature type="repeat" description="WD" evidence="3">
    <location>
        <begin position="882"/>
        <end position="923"/>
    </location>
</feature>
<evidence type="ECO:0000313" key="7">
    <source>
        <dbReference type="Proteomes" id="UP000271683"/>
    </source>
</evidence>
<dbReference type="InterPro" id="IPR027417">
    <property type="entry name" value="P-loop_NTPase"/>
</dbReference>
<dbReference type="Pfam" id="PF13560">
    <property type="entry name" value="HTH_31"/>
    <property type="match status" value="1"/>
</dbReference>
<feature type="domain" description="Novel STAND NTPase 1" evidence="5">
    <location>
        <begin position="115"/>
        <end position="517"/>
    </location>
</feature>
<dbReference type="Proteomes" id="UP000271683">
    <property type="component" value="Unassembled WGS sequence"/>
</dbReference>
<dbReference type="InterPro" id="IPR020472">
    <property type="entry name" value="WD40_PAC1"/>
</dbReference>
<dbReference type="InterPro" id="IPR019775">
    <property type="entry name" value="WD40_repeat_CS"/>
</dbReference>
<keyword evidence="2" id="KW-0677">Repeat</keyword>
<feature type="repeat" description="WD" evidence="3">
    <location>
        <begin position="1196"/>
        <end position="1229"/>
    </location>
</feature>
<dbReference type="Gene3D" id="2.130.10.10">
    <property type="entry name" value="YVTN repeat-like/Quinoprotein amine dehydrogenase"/>
    <property type="match status" value="3"/>
</dbReference>
<dbReference type="SUPFAM" id="SSF52540">
    <property type="entry name" value="P-loop containing nucleoside triphosphate hydrolases"/>
    <property type="match status" value="1"/>
</dbReference>
<reference evidence="6 7" key="1">
    <citation type="submission" date="2018-11" db="EMBL/GenBank/DDBJ databases">
        <title>Sequencing the genomes of 1000 actinobacteria strains.</title>
        <authorList>
            <person name="Klenk H.-P."/>
        </authorList>
    </citation>
    <scope>NUCLEOTIDE SEQUENCE [LARGE SCALE GENOMIC DNA]</scope>
    <source>
        <strain evidence="6 7">DSM 43634</strain>
    </source>
</reference>
<feature type="repeat" description="WD" evidence="3">
    <location>
        <begin position="1241"/>
        <end position="1282"/>
    </location>
</feature>
<evidence type="ECO:0000256" key="2">
    <source>
        <dbReference type="ARBA" id="ARBA00022737"/>
    </source>
</evidence>
<dbReference type="Pfam" id="PF20703">
    <property type="entry name" value="nSTAND1"/>
    <property type="match status" value="1"/>
</dbReference>
<feature type="repeat" description="WD" evidence="3">
    <location>
        <begin position="835"/>
        <end position="868"/>
    </location>
</feature>
<dbReference type="InterPro" id="IPR049052">
    <property type="entry name" value="nSTAND1"/>
</dbReference>
<feature type="repeat" description="WD" evidence="3">
    <location>
        <begin position="933"/>
        <end position="966"/>
    </location>
</feature>
<dbReference type="InterPro" id="IPR001680">
    <property type="entry name" value="WD40_rpt"/>
</dbReference>
<feature type="region of interest" description="Disordered" evidence="4">
    <location>
        <begin position="1"/>
        <end position="24"/>
    </location>
</feature>
<evidence type="ECO:0000256" key="1">
    <source>
        <dbReference type="ARBA" id="ARBA00022574"/>
    </source>
</evidence>
<dbReference type="EMBL" id="RJKL01000001">
    <property type="protein sequence ID" value="ROP29058.1"/>
    <property type="molecule type" value="Genomic_DNA"/>
</dbReference>
<organism evidence="6 7">
    <name type="scientific">Couchioplanes caeruleus</name>
    <dbReference type="NCBI Taxonomy" id="56438"/>
    <lineage>
        <taxon>Bacteria</taxon>
        <taxon>Bacillati</taxon>
        <taxon>Actinomycetota</taxon>
        <taxon>Actinomycetes</taxon>
        <taxon>Micromonosporales</taxon>
        <taxon>Micromonosporaceae</taxon>
        <taxon>Couchioplanes</taxon>
    </lineage>
</organism>
<evidence type="ECO:0000313" key="6">
    <source>
        <dbReference type="EMBL" id="ROP29058.1"/>
    </source>
</evidence>
<dbReference type="InterPro" id="IPR015943">
    <property type="entry name" value="WD40/YVTN_repeat-like_dom_sf"/>
</dbReference>
<dbReference type="SMART" id="SM00320">
    <property type="entry name" value="WD40"/>
    <property type="match status" value="12"/>
</dbReference>
<feature type="repeat" description="WD" evidence="3">
    <location>
        <begin position="702"/>
        <end position="743"/>
    </location>
</feature>
<dbReference type="CDD" id="cd00093">
    <property type="entry name" value="HTH_XRE"/>
    <property type="match status" value="1"/>
</dbReference>
<dbReference type="InterPro" id="IPR036322">
    <property type="entry name" value="WD40_repeat_dom_sf"/>
</dbReference>
<dbReference type="PROSITE" id="PS50294">
    <property type="entry name" value="WD_REPEATS_REGION"/>
    <property type="match status" value="10"/>
</dbReference>
<evidence type="ECO:0000256" key="4">
    <source>
        <dbReference type="SAM" id="MobiDB-lite"/>
    </source>
</evidence>
<dbReference type="PANTHER" id="PTHR19879">
    <property type="entry name" value="TRANSCRIPTION INITIATION FACTOR TFIID"/>
    <property type="match status" value="1"/>
</dbReference>
<dbReference type="CDD" id="cd00200">
    <property type="entry name" value="WD40"/>
    <property type="match status" value="2"/>
</dbReference>
<evidence type="ECO:0000256" key="3">
    <source>
        <dbReference type="PROSITE-ProRule" id="PRU00221"/>
    </source>
</evidence>
<dbReference type="SUPFAM" id="SSF50978">
    <property type="entry name" value="WD40 repeat-like"/>
    <property type="match status" value="2"/>
</dbReference>
<proteinExistence type="predicted"/>
<dbReference type="PROSITE" id="PS50082">
    <property type="entry name" value="WD_REPEATS_2"/>
    <property type="match status" value="10"/>
</dbReference>
<dbReference type="PRINTS" id="PR00320">
    <property type="entry name" value="GPROTEINBRPT"/>
</dbReference>
<comment type="caution">
    <text evidence="6">The sequence shown here is derived from an EMBL/GenBank/DDBJ whole genome shotgun (WGS) entry which is preliminary data.</text>
</comment>
<accession>A0A3N1GFT8</accession>
<gene>
    <name evidence="6" type="ORF">EDD30_1842</name>
</gene>
<feature type="repeat" description="WD" evidence="3">
    <location>
        <begin position="1106"/>
        <end position="1147"/>
    </location>
</feature>
<name>A0A3N1GFT8_9ACTN</name>